<comment type="catalytic activity">
    <reaction evidence="8">
        <text>(9Z)-octadecenoate + glycine = N-(9Z-octadecenoyl)glycine + H2O</text>
        <dbReference type="Rhea" id="RHEA:51316"/>
        <dbReference type="ChEBI" id="CHEBI:15377"/>
        <dbReference type="ChEBI" id="CHEBI:30823"/>
        <dbReference type="ChEBI" id="CHEBI:57305"/>
        <dbReference type="ChEBI" id="CHEBI:133992"/>
    </reaction>
    <physiologicalReaction direction="right-to-left" evidence="8">
        <dbReference type="Rhea" id="RHEA:51318"/>
    </physiologicalReaction>
</comment>
<comment type="catalytic activity">
    <reaction evidence="1">
        <text>(9Z)-octadecenamide + H2O = (9Z)-octadecenoate + NH4(+)</text>
        <dbReference type="Rhea" id="RHEA:26506"/>
        <dbReference type="ChEBI" id="CHEBI:15377"/>
        <dbReference type="ChEBI" id="CHEBI:28938"/>
        <dbReference type="ChEBI" id="CHEBI:30823"/>
        <dbReference type="ChEBI" id="CHEBI:116314"/>
        <dbReference type="EC" id="3.5.1.99"/>
    </reaction>
    <physiologicalReaction direction="left-to-right" evidence="1">
        <dbReference type="Rhea" id="RHEA:26507"/>
    </physiologicalReaction>
</comment>
<dbReference type="GO" id="GO:0004040">
    <property type="term" value="F:amidase activity"/>
    <property type="evidence" value="ECO:0007669"/>
    <property type="project" value="TreeGrafter"/>
</dbReference>
<comment type="catalytic activity">
    <reaction evidence="16">
        <text>N-(5Z,8Z,11Z,14Z)-eicosatetraenoyl-glycine + H2O = (5Z,8Z,11Z,14Z)-eicosatetraenoate + glycine</text>
        <dbReference type="Rhea" id="RHEA:64108"/>
        <dbReference type="ChEBI" id="CHEBI:15377"/>
        <dbReference type="ChEBI" id="CHEBI:32395"/>
        <dbReference type="ChEBI" id="CHEBI:57305"/>
        <dbReference type="ChEBI" id="CHEBI:59002"/>
    </reaction>
    <physiologicalReaction direction="left-to-right" evidence="16">
        <dbReference type="Rhea" id="RHEA:64109"/>
    </physiologicalReaction>
</comment>
<dbReference type="InterPro" id="IPR023631">
    <property type="entry name" value="Amidase_dom"/>
</dbReference>
<feature type="active site" description="Charge relay system" evidence="18">
    <location>
        <position position="224"/>
    </location>
</feature>
<keyword evidence="7" id="KW-0443">Lipid metabolism</keyword>
<dbReference type="InterPro" id="IPR036928">
    <property type="entry name" value="AS_sf"/>
</dbReference>
<evidence type="ECO:0000256" key="10">
    <source>
        <dbReference type="ARBA" id="ARBA00048606"/>
    </source>
</evidence>
<dbReference type="Proteomes" id="UP000030665">
    <property type="component" value="Unassembled WGS sequence"/>
</dbReference>
<protein>
    <recommendedName>
        <fullName evidence="3">fatty acid amide hydrolase</fullName>
        <ecNumber evidence="3">3.5.1.99</ecNumber>
    </recommendedName>
    <alternativeName>
        <fullName evidence="17">Anandamide amidohydrolase 1</fullName>
    </alternativeName>
</protein>
<keyword evidence="20" id="KW-0472">Membrane</keyword>
<evidence type="ECO:0000256" key="12">
    <source>
        <dbReference type="ARBA" id="ARBA00050992"/>
    </source>
</evidence>
<dbReference type="InterPro" id="IPR052096">
    <property type="entry name" value="Endocannabinoid_amidase"/>
</dbReference>
<comment type="catalytic activity">
    <reaction evidence="14">
        <text>N-octadecanoyl ethanolamine + H2O = octadecanoate + ethanolamine</text>
        <dbReference type="Rhea" id="RHEA:63124"/>
        <dbReference type="ChEBI" id="CHEBI:15377"/>
        <dbReference type="ChEBI" id="CHEBI:25629"/>
        <dbReference type="ChEBI" id="CHEBI:57603"/>
        <dbReference type="ChEBI" id="CHEBI:85299"/>
    </reaction>
    <physiologicalReaction direction="left-to-right" evidence="14">
        <dbReference type="Rhea" id="RHEA:63125"/>
    </physiologicalReaction>
</comment>
<proteinExistence type="inferred from homology"/>
<dbReference type="PIRSF" id="PIRSF001221">
    <property type="entry name" value="Amidase_fungi"/>
    <property type="match status" value="1"/>
</dbReference>
<evidence type="ECO:0000256" key="3">
    <source>
        <dbReference type="ARBA" id="ARBA00012112"/>
    </source>
</evidence>
<evidence type="ECO:0000256" key="4">
    <source>
        <dbReference type="ARBA" id="ARBA00022553"/>
    </source>
</evidence>
<dbReference type="EMBL" id="HG805814">
    <property type="protein sequence ID" value="CDW52066.1"/>
    <property type="molecule type" value="Genomic_DNA"/>
</dbReference>
<keyword evidence="20" id="KW-0812">Transmembrane</keyword>
<evidence type="ECO:0000256" key="13">
    <source>
        <dbReference type="ARBA" id="ARBA00051346"/>
    </source>
</evidence>
<dbReference type="FunFam" id="3.90.1300.10:FF:000001">
    <property type="entry name" value="Fatty-acid amide hydrolase 1"/>
    <property type="match status" value="1"/>
</dbReference>
<comment type="catalytic activity">
    <reaction evidence="10">
        <text>N-(5Z,8Z,11Z,14Z-eicosatetraenoyl)-ethanolamine + H2O = ethanolamine + (5Z,8Z,11Z,14Z)-eicosatetraenoate</text>
        <dbReference type="Rhea" id="RHEA:26136"/>
        <dbReference type="ChEBI" id="CHEBI:2700"/>
        <dbReference type="ChEBI" id="CHEBI:15377"/>
        <dbReference type="ChEBI" id="CHEBI:32395"/>
        <dbReference type="ChEBI" id="CHEBI:57603"/>
        <dbReference type="EC" id="3.5.1.99"/>
    </reaction>
    <physiologicalReaction direction="left-to-right" evidence="10">
        <dbReference type="Rhea" id="RHEA:26137"/>
    </physiologicalReaction>
</comment>
<keyword evidence="5 22" id="KW-0378">Hydrolase</keyword>
<reference evidence="22" key="2">
    <citation type="submission" date="2014-03" db="EMBL/GenBank/DDBJ databases">
        <title>The whipworm genome and dual-species transcriptomics of an intimate host-pathogen interaction.</title>
        <authorList>
            <person name="Foth B.J."/>
            <person name="Tsai I.J."/>
            <person name="Reid A.J."/>
            <person name="Bancroft A.J."/>
            <person name="Nichol S."/>
            <person name="Tracey A."/>
            <person name="Holroyd N."/>
            <person name="Cotton J.A."/>
            <person name="Stanley E.J."/>
            <person name="Zarowiecki M."/>
            <person name="Liu J.Z."/>
            <person name="Huckvale T."/>
            <person name="Cooper P.J."/>
            <person name="Grencis R.K."/>
            <person name="Berriman M."/>
        </authorList>
    </citation>
    <scope>NUCLEOTIDE SEQUENCE [LARGE SCALE GENOMIC DNA]</scope>
</reference>
<evidence type="ECO:0000256" key="19">
    <source>
        <dbReference type="PIRSR" id="PIRSR001221-2"/>
    </source>
</evidence>
<name>A0A077YW84_TRITR</name>
<keyword evidence="4" id="KW-0597">Phosphoprotein</keyword>
<evidence type="ECO:0000256" key="11">
    <source>
        <dbReference type="ARBA" id="ARBA00050294"/>
    </source>
</evidence>
<evidence type="ECO:0000256" key="6">
    <source>
        <dbReference type="ARBA" id="ARBA00022963"/>
    </source>
</evidence>
<evidence type="ECO:0000256" key="7">
    <source>
        <dbReference type="ARBA" id="ARBA00023098"/>
    </source>
</evidence>
<evidence type="ECO:0000313" key="22">
    <source>
        <dbReference type="EMBL" id="CDW52066.1"/>
    </source>
</evidence>
<comment type="similarity">
    <text evidence="2">Belongs to the amidase family.</text>
</comment>
<evidence type="ECO:0000256" key="5">
    <source>
        <dbReference type="ARBA" id="ARBA00022801"/>
    </source>
</evidence>
<keyword evidence="20" id="KW-1133">Transmembrane helix</keyword>
<organism evidence="22 23">
    <name type="scientific">Trichuris trichiura</name>
    <name type="common">Whipworm</name>
    <name type="synonym">Trichocephalus trichiurus</name>
    <dbReference type="NCBI Taxonomy" id="36087"/>
    <lineage>
        <taxon>Eukaryota</taxon>
        <taxon>Metazoa</taxon>
        <taxon>Ecdysozoa</taxon>
        <taxon>Nematoda</taxon>
        <taxon>Enoplea</taxon>
        <taxon>Dorylaimia</taxon>
        <taxon>Trichinellida</taxon>
        <taxon>Trichuridae</taxon>
        <taxon>Trichuris</taxon>
    </lineage>
</organism>
<gene>
    <name evidence="22" type="ORF">TTRE_0000032501</name>
</gene>
<evidence type="ECO:0000313" key="23">
    <source>
        <dbReference type="Proteomes" id="UP000030665"/>
    </source>
</evidence>
<evidence type="ECO:0000256" key="1">
    <source>
        <dbReference type="ARBA" id="ARBA00000208"/>
    </source>
</evidence>
<comment type="catalytic activity">
    <reaction evidence="12">
        <text>N-(15Z-tetracosenoyl)-ethanolamine + H2O = (15Z)-tetracosenoate + ethanolamine</text>
        <dbReference type="Rhea" id="RHEA:63144"/>
        <dbReference type="ChEBI" id="CHEBI:15377"/>
        <dbReference type="ChEBI" id="CHEBI:32392"/>
        <dbReference type="ChEBI" id="CHEBI:57603"/>
        <dbReference type="ChEBI" id="CHEBI:146187"/>
    </reaction>
    <physiologicalReaction direction="left-to-right" evidence="12">
        <dbReference type="Rhea" id="RHEA:63145"/>
    </physiologicalReaction>
</comment>
<dbReference type="EC" id="3.5.1.99" evidence="3"/>
<feature type="binding site" evidence="19">
    <location>
        <position position="224"/>
    </location>
    <ligand>
        <name>substrate</name>
    </ligand>
</feature>
<feature type="domain" description="Amidase" evidence="21">
    <location>
        <begin position="93"/>
        <end position="570"/>
    </location>
</feature>
<evidence type="ECO:0000256" key="18">
    <source>
        <dbReference type="PIRSR" id="PIRSR001221-1"/>
    </source>
</evidence>
<reference evidence="22" key="1">
    <citation type="submission" date="2014-01" db="EMBL/GenBank/DDBJ databases">
        <authorList>
            <person name="Aslett M."/>
        </authorList>
    </citation>
    <scope>NUCLEOTIDE SEQUENCE</scope>
</reference>
<evidence type="ECO:0000256" key="17">
    <source>
        <dbReference type="ARBA" id="ARBA00077216"/>
    </source>
</evidence>
<dbReference type="PANTHER" id="PTHR45847:SF6">
    <property type="entry name" value="FATTY ACID AMIDE HYDROLASE"/>
    <property type="match status" value="1"/>
</dbReference>
<keyword evidence="23" id="KW-1185">Reference proteome</keyword>
<keyword evidence="6" id="KW-0442">Lipid degradation</keyword>
<evidence type="ECO:0000256" key="16">
    <source>
        <dbReference type="ARBA" id="ARBA00052709"/>
    </source>
</evidence>
<dbReference type="GO" id="GO:0017064">
    <property type="term" value="F:fatty acid amide hydrolase activity"/>
    <property type="evidence" value="ECO:0007669"/>
    <property type="project" value="UniProtKB-EC"/>
</dbReference>
<evidence type="ECO:0000259" key="21">
    <source>
        <dbReference type="Pfam" id="PF01425"/>
    </source>
</evidence>
<evidence type="ECO:0000256" key="20">
    <source>
        <dbReference type="SAM" id="Phobius"/>
    </source>
</evidence>
<comment type="catalytic activity">
    <reaction evidence="11">
        <text>N-(5Z,8Z,11Z,14Z-eicosatetraenoyl)-L-serine + H2O = (5Z,8Z,11Z,14Z)-eicosatetraenoate + L-serine</text>
        <dbReference type="Rhea" id="RHEA:64116"/>
        <dbReference type="ChEBI" id="CHEBI:15377"/>
        <dbReference type="ChEBI" id="CHEBI:32395"/>
        <dbReference type="ChEBI" id="CHEBI:33384"/>
        <dbReference type="ChEBI" id="CHEBI:149697"/>
    </reaction>
    <physiologicalReaction direction="left-to-right" evidence="11">
        <dbReference type="Rhea" id="RHEA:64117"/>
    </physiologicalReaction>
</comment>
<accession>A0A077YW84</accession>
<dbReference type="GO" id="GO:0009062">
    <property type="term" value="P:fatty acid catabolic process"/>
    <property type="evidence" value="ECO:0007669"/>
    <property type="project" value="TreeGrafter"/>
</dbReference>
<dbReference type="PANTHER" id="PTHR45847">
    <property type="entry name" value="FATTY ACID AMIDE HYDROLASE"/>
    <property type="match status" value="1"/>
</dbReference>
<evidence type="ECO:0000256" key="2">
    <source>
        <dbReference type="ARBA" id="ARBA00009199"/>
    </source>
</evidence>
<feature type="binding site" evidence="19">
    <location>
        <begin position="245"/>
        <end position="248"/>
    </location>
    <ligand>
        <name>substrate</name>
    </ligand>
</feature>
<dbReference type="STRING" id="36087.A0A077YW84"/>
<feature type="transmembrane region" description="Helical" evidence="20">
    <location>
        <begin position="6"/>
        <end position="26"/>
    </location>
</feature>
<evidence type="ECO:0000256" key="15">
    <source>
        <dbReference type="ARBA" id="ARBA00052458"/>
    </source>
</evidence>
<dbReference type="SUPFAM" id="SSF75304">
    <property type="entry name" value="Amidase signature (AS) enzymes"/>
    <property type="match status" value="1"/>
</dbReference>
<comment type="catalytic activity">
    <reaction evidence="13">
        <text>N-(9Z-hexadecenoyl) ethanolamine + H2O = (9Z)-hexadecenoate + ethanolamine</text>
        <dbReference type="Rhea" id="RHEA:35563"/>
        <dbReference type="ChEBI" id="CHEBI:15377"/>
        <dbReference type="ChEBI" id="CHEBI:32372"/>
        <dbReference type="ChEBI" id="CHEBI:57603"/>
        <dbReference type="ChEBI" id="CHEBI:71465"/>
    </reaction>
    <physiologicalReaction direction="left-to-right" evidence="13">
        <dbReference type="Rhea" id="RHEA:35564"/>
    </physiologicalReaction>
</comment>
<dbReference type="OrthoDB" id="6428749at2759"/>
<dbReference type="Pfam" id="PF01425">
    <property type="entry name" value="Amidase"/>
    <property type="match status" value="1"/>
</dbReference>
<evidence type="ECO:0000256" key="9">
    <source>
        <dbReference type="ARBA" id="ARBA00048052"/>
    </source>
</evidence>
<dbReference type="AlphaFoldDB" id="A0A077YW84"/>
<comment type="catalytic activity">
    <reaction evidence="9">
        <text>N-(9Z-octadecenoyl) ethanolamine + H2O = ethanolamine + (9Z)-octadecenoate</text>
        <dbReference type="Rhea" id="RHEA:45060"/>
        <dbReference type="ChEBI" id="CHEBI:15377"/>
        <dbReference type="ChEBI" id="CHEBI:30823"/>
        <dbReference type="ChEBI" id="CHEBI:57603"/>
        <dbReference type="ChEBI" id="CHEBI:71466"/>
    </reaction>
    <physiologicalReaction direction="left-to-right" evidence="9">
        <dbReference type="Rhea" id="RHEA:45061"/>
    </physiologicalReaction>
</comment>
<evidence type="ECO:0000256" key="14">
    <source>
        <dbReference type="ARBA" id="ARBA00051454"/>
    </source>
</evidence>
<comment type="catalytic activity">
    <reaction evidence="15">
        <text>N-docosanoyl-ethanolamine + H2O = docosanoate + ethanolamine</text>
        <dbReference type="Rhea" id="RHEA:63128"/>
        <dbReference type="ChEBI" id="CHEBI:15377"/>
        <dbReference type="ChEBI" id="CHEBI:23858"/>
        <dbReference type="ChEBI" id="CHEBI:57603"/>
        <dbReference type="ChEBI" id="CHEBI:146186"/>
    </reaction>
    <physiologicalReaction direction="left-to-right" evidence="15">
        <dbReference type="Rhea" id="RHEA:63129"/>
    </physiologicalReaction>
</comment>
<feature type="binding site" evidence="19">
    <location>
        <position position="198"/>
    </location>
    <ligand>
        <name>substrate</name>
    </ligand>
</feature>
<feature type="active site" description="Charge relay system" evidence="18">
    <location>
        <position position="149"/>
    </location>
</feature>
<dbReference type="Gene3D" id="3.90.1300.10">
    <property type="entry name" value="Amidase signature (AS) domain"/>
    <property type="match status" value="1"/>
</dbReference>
<sequence>MYGLELVAHWQLFFAVVINCIAYWLFMVLGKRRTLKAAISRRLSVCEEVASALKESLSTSDSIELEKRRLIIQLGLSELTAKLQSEELLPTDVLHAYQWRALKLSDETGSNCVVQFIEEAESWASQLEETYGQHRKAKPPFYGIPISVKESVQIKDYECTRGYVRSLGHKAVCDANVIALLKKLGAVPFAQTNVPQTLLSYACSNPIYGRTAHPTHPDRTCGGSTGGEATLIRLAGSILGIGGDVGGSIRVPAHFSGICGFKPTSTRISQIGSMPSIPGRPLMCATLGPMARDVYSLVTFMRNILCDELFENDPYVMPIKFQEQVYNEARPLTIGYYESDDFFEAIPACRRVISKSKEMLESAGHRLVPFKPPDITAAVGLLIAICTVDGGRYVRDHLKGEIIDSSVHLMKLLYSLPYWSRRMLAALVKPLDRRTSLLLKSFPSDTGELRRMYHKVGNYRRSFCEAWKDAGLDALICPACPIVALPDKVMPRLMSIVSYPALYNLLDLPAGVVPCSVVTEDDEKQVTLHYSIDGPILSVVKRYLGQGSGSVGLPVALQVVAMHARDEVCLRLMTQVEQLWSQLPASSTDFS</sequence>
<evidence type="ECO:0000256" key="8">
    <source>
        <dbReference type="ARBA" id="ARBA00047450"/>
    </source>
</evidence>
<feature type="active site" description="Acyl-ester intermediate" evidence="18">
    <location>
        <position position="248"/>
    </location>
</feature>